<dbReference type="EMBL" id="NMPR01000061">
    <property type="protein sequence ID" value="KAA8632149.1"/>
    <property type="molecule type" value="Genomic_DNA"/>
</dbReference>
<comment type="function">
    <text evidence="11">Involved in maceration and soft-rotting of plant tissue.</text>
</comment>
<dbReference type="GO" id="GO:0030599">
    <property type="term" value="F:pectinesterase activity"/>
    <property type="evidence" value="ECO:0007669"/>
    <property type="project" value="UniProtKB-UniRule"/>
</dbReference>
<dbReference type="InterPro" id="IPR011050">
    <property type="entry name" value="Pectin_lyase_fold/virulence"/>
</dbReference>
<reference evidence="13 14" key="1">
    <citation type="submission" date="2017-07" db="EMBL/GenBank/DDBJ databases">
        <title>Genome sequence of the Sordaria macrospora wild type strain R19027.</title>
        <authorList>
            <person name="Nowrousian M."/>
            <person name="Teichert I."/>
            <person name="Kueck U."/>
        </authorList>
    </citation>
    <scope>NUCLEOTIDE SEQUENCE [LARGE SCALE GENOMIC DNA]</scope>
    <source>
        <strain evidence="13 14">R19027</strain>
        <tissue evidence="13">Mycelium</tissue>
    </source>
</reference>
<evidence type="ECO:0000313" key="14">
    <source>
        <dbReference type="Proteomes" id="UP000433876"/>
    </source>
</evidence>
<keyword evidence="7 11" id="KW-0378">Hydrolase</keyword>
<gene>
    <name evidence="13" type="ORF">SMACR_06995</name>
</gene>
<evidence type="ECO:0000256" key="3">
    <source>
        <dbReference type="ARBA" id="ARBA00008891"/>
    </source>
</evidence>
<dbReference type="GO" id="GO:0042545">
    <property type="term" value="P:cell wall modification"/>
    <property type="evidence" value="ECO:0007669"/>
    <property type="project" value="UniProtKB-UniRule"/>
</dbReference>
<dbReference type="OMA" id="WDRSENE"/>
<comment type="similarity">
    <text evidence="3">Belongs to the pectinesterase family.</text>
</comment>
<comment type="caution">
    <text evidence="13">The sequence shown here is derived from an EMBL/GenBank/DDBJ whole genome shotgun (WGS) entry which is preliminary data.</text>
</comment>
<feature type="signal peptide" evidence="11">
    <location>
        <begin position="1"/>
        <end position="21"/>
    </location>
</feature>
<dbReference type="PROSITE" id="PS00503">
    <property type="entry name" value="PECTINESTERASE_2"/>
    <property type="match status" value="1"/>
</dbReference>
<keyword evidence="6 11" id="KW-0732">Signal</keyword>
<proteinExistence type="inferred from homology"/>
<sequence length="336" mass="35549">MKSLLSFLPLILSLFPPAALAATRTSPPSTTCLTVGPSSSQKFSTIQSAINALSTTSSSPQCIFIYPGTYREQVLIPSRAAQLSIYGSTTSTLSYASNAVTILSSKSQADGLTNDETATLRVKSKNARLYNLNVENGYGKGSQAVALSVYAEGVGVYGCQLKGFQDTVLAQEGAQVYARSLIQGATDFIFGQRAPAWFEKCDIRVVAASIGYITASGRDSSTNPNNYVFNACTIAAADGHSISSGAYYLGRPWREYARVTFQKTSMTNVINAAGWKIWNTGDERTSNVAFTEYANTGAGASGTRAGFSSKLGAAVKIESVLGSGYAGQGYYDGSYM</sequence>
<dbReference type="AlphaFoldDB" id="A0A8S8ZRR5"/>
<keyword evidence="8 11" id="KW-0063">Aspartyl esterase</keyword>
<dbReference type="EC" id="3.1.1.11" evidence="4 11"/>
<comment type="subcellular location">
    <subcellularLocation>
        <location evidence="1 11">Secreted</location>
    </subcellularLocation>
</comment>
<dbReference type="Proteomes" id="UP000433876">
    <property type="component" value="Unassembled WGS sequence"/>
</dbReference>
<evidence type="ECO:0000256" key="4">
    <source>
        <dbReference type="ARBA" id="ARBA00013229"/>
    </source>
</evidence>
<protein>
    <recommendedName>
        <fullName evidence="4 11">Pectinesterase</fullName>
        <ecNumber evidence="4 11">3.1.1.11</ecNumber>
    </recommendedName>
</protein>
<comment type="pathway">
    <text evidence="2 11">Glycan metabolism; pectin degradation; 2-dehydro-3-deoxy-D-gluconate from pectin: step 1/5.</text>
</comment>
<keyword evidence="5 11" id="KW-0964">Secreted</keyword>
<dbReference type="VEuPathDB" id="FungiDB:SMAC_06995"/>
<dbReference type="GO" id="GO:0045490">
    <property type="term" value="P:pectin catabolic process"/>
    <property type="evidence" value="ECO:0007669"/>
    <property type="project" value="UniProtKB-UniRule"/>
</dbReference>
<feature type="active site" evidence="10">
    <location>
        <position position="187"/>
    </location>
</feature>
<dbReference type="PANTHER" id="PTHR31321:SF127">
    <property type="entry name" value="PECTINESTERASE"/>
    <property type="match status" value="1"/>
</dbReference>
<evidence type="ECO:0000256" key="7">
    <source>
        <dbReference type="ARBA" id="ARBA00022801"/>
    </source>
</evidence>
<feature type="domain" description="Pectinesterase catalytic" evidence="12">
    <location>
        <begin position="34"/>
        <end position="302"/>
    </location>
</feature>
<keyword evidence="11" id="KW-0961">Cell wall biogenesis/degradation</keyword>
<evidence type="ECO:0000256" key="8">
    <source>
        <dbReference type="ARBA" id="ARBA00023085"/>
    </source>
</evidence>
<evidence type="ECO:0000259" key="12">
    <source>
        <dbReference type="Pfam" id="PF01095"/>
    </source>
</evidence>
<dbReference type="InterPro" id="IPR033131">
    <property type="entry name" value="Pectinesterase_Asp_AS"/>
</dbReference>
<evidence type="ECO:0000256" key="10">
    <source>
        <dbReference type="PROSITE-ProRule" id="PRU10040"/>
    </source>
</evidence>
<evidence type="ECO:0000256" key="1">
    <source>
        <dbReference type="ARBA" id="ARBA00004613"/>
    </source>
</evidence>
<evidence type="ECO:0000256" key="9">
    <source>
        <dbReference type="ARBA" id="ARBA00047928"/>
    </source>
</evidence>
<evidence type="ECO:0000256" key="2">
    <source>
        <dbReference type="ARBA" id="ARBA00005184"/>
    </source>
</evidence>
<evidence type="ECO:0000256" key="6">
    <source>
        <dbReference type="ARBA" id="ARBA00022729"/>
    </source>
</evidence>
<dbReference type="FunFam" id="2.160.20.10:FF:000014">
    <property type="entry name" value="Pectinesterase"/>
    <property type="match status" value="1"/>
</dbReference>
<comment type="catalytic activity">
    <reaction evidence="9 11">
        <text>[(1-&gt;4)-alpha-D-galacturonosyl methyl ester](n) + n H2O = [(1-&gt;4)-alpha-D-galacturonosyl](n) + n methanol + n H(+)</text>
        <dbReference type="Rhea" id="RHEA:22380"/>
        <dbReference type="Rhea" id="RHEA-COMP:14570"/>
        <dbReference type="Rhea" id="RHEA-COMP:14573"/>
        <dbReference type="ChEBI" id="CHEBI:15377"/>
        <dbReference type="ChEBI" id="CHEBI:15378"/>
        <dbReference type="ChEBI" id="CHEBI:17790"/>
        <dbReference type="ChEBI" id="CHEBI:140522"/>
        <dbReference type="ChEBI" id="CHEBI:140523"/>
        <dbReference type="EC" id="3.1.1.11"/>
    </reaction>
</comment>
<evidence type="ECO:0000256" key="5">
    <source>
        <dbReference type="ARBA" id="ARBA00022525"/>
    </source>
</evidence>
<evidence type="ECO:0000256" key="11">
    <source>
        <dbReference type="RuleBase" id="RU000589"/>
    </source>
</evidence>
<accession>A0A8S8ZRR5</accession>
<dbReference type="Gene3D" id="2.160.20.10">
    <property type="entry name" value="Single-stranded right-handed beta-helix, Pectin lyase-like"/>
    <property type="match status" value="1"/>
</dbReference>
<feature type="chain" id="PRO_5035969130" description="Pectinesterase" evidence="11">
    <location>
        <begin position="22"/>
        <end position="336"/>
    </location>
</feature>
<evidence type="ECO:0000313" key="13">
    <source>
        <dbReference type="EMBL" id="KAA8632149.1"/>
    </source>
</evidence>
<dbReference type="InterPro" id="IPR000070">
    <property type="entry name" value="Pectinesterase_cat"/>
</dbReference>
<dbReference type="GO" id="GO:0005576">
    <property type="term" value="C:extracellular region"/>
    <property type="evidence" value="ECO:0007669"/>
    <property type="project" value="UniProtKB-SubCell"/>
</dbReference>
<dbReference type="Pfam" id="PF01095">
    <property type="entry name" value="Pectinesterase"/>
    <property type="match status" value="1"/>
</dbReference>
<dbReference type="SUPFAM" id="SSF51126">
    <property type="entry name" value="Pectin lyase-like"/>
    <property type="match status" value="1"/>
</dbReference>
<dbReference type="PANTHER" id="PTHR31321">
    <property type="entry name" value="ACYL-COA THIOESTER HYDROLASE YBHC-RELATED"/>
    <property type="match status" value="1"/>
</dbReference>
<dbReference type="InterPro" id="IPR012334">
    <property type="entry name" value="Pectin_lyas_fold"/>
</dbReference>
<organism evidence="13 14">
    <name type="scientific">Sordaria macrospora</name>
    <dbReference type="NCBI Taxonomy" id="5147"/>
    <lineage>
        <taxon>Eukaryota</taxon>
        <taxon>Fungi</taxon>
        <taxon>Dikarya</taxon>
        <taxon>Ascomycota</taxon>
        <taxon>Pezizomycotina</taxon>
        <taxon>Sordariomycetes</taxon>
        <taxon>Sordariomycetidae</taxon>
        <taxon>Sordariales</taxon>
        <taxon>Sordariaceae</taxon>
        <taxon>Sordaria</taxon>
    </lineage>
</organism>
<name>A0A8S8ZRR5_SORMA</name>